<keyword evidence="1" id="KW-0547">Nucleotide-binding</keyword>
<evidence type="ECO:0000256" key="6">
    <source>
        <dbReference type="ARBA" id="ARBA00023159"/>
    </source>
</evidence>
<dbReference type="FunFam" id="3.40.50.300:FF:000006">
    <property type="entry name" value="DNA-binding transcriptional regulator NtrC"/>
    <property type="match status" value="1"/>
</dbReference>
<evidence type="ECO:0000256" key="4">
    <source>
        <dbReference type="ARBA" id="ARBA00023015"/>
    </source>
</evidence>
<dbReference type="Pfam" id="PF25601">
    <property type="entry name" value="AAA_lid_14"/>
    <property type="match status" value="1"/>
</dbReference>
<keyword evidence="5" id="KW-0238">DNA-binding</keyword>
<proteinExistence type="predicted"/>
<dbReference type="PANTHER" id="PTHR32071">
    <property type="entry name" value="TRANSCRIPTIONAL REGULATORY PROTEIN"/>
    <property type="match status" value="1"/>
</dbReference>
<keyword evidence="7" id="KW-0804">Transcription</keyword>
<dbReference type="SUPFAM" id="SSF52540">
    <property type="entry name" value="P-loop containing nucleoside triphosphate hydrolases"/>
    <property type="match status" value="1"/>
</dbReference>
<dbReference type="SUPFAM" id="SSF52172">
    <property type="entry name" value="CheY-like"/>
    <property type="match status" value="1"/>
</dbReference>
<dbReference type="Pfam" id="PF00072">
    <property type="entry name" value="Response_reg"/>
    <property type="match status" value="1"/>
</dbReference>
<evidence type="ECO:0000256" key="7">
    <source>
        <dbReference type="ARBA" id="ARBA00023163"/>
    </source>
</evidence>
<keyword evidence="3" id="KW-0902">Two-component regulatory system</keyword>
<protein>
    <submittedName>
        <fullName evidence="11">Sigma-54-dependent Fis family transcriptional regulator</fullName>
    </submittedName>
</protein>
<dbReference type="PANTHER" id="PTHR32071:SF21">
    <property type="entry name" value="TRANSCRIPTIONAL REGULATORY PROTEIN FLGR"/>
    <property type="match status" value="1"/>
</dbReference>
<keyword evidence="2" id="KW-0067">ATP-binding</keyword>
<sequence length="444" mass="47482">MGMPIRMLLAGAPGSEFRRAAELARDAGAEVAMADSCDDALAMLRESGADLVMIDVLLDVPYFLTNLRSERFTVPVLACGIDAPAEAAVAAIRAGARDYVPLPPQRELIAAAIASVIERRPSEALAEHPALERANELARAVAPSSAPVLITGERGSGKEMMSRTIHVASGRPNPMLVVECAGVAADVLESELFGHEEGAFPGAIARRIGRLEKAQSGTVLLREIGALTPATQAKLLAVLQEQRFQRVGSTDPVPFQARLIASTSVDLDARVAEGGFRADLLARLGLVRIEVPPLRERGDDIAMLANHFAERLAVSDGMAVKPICDTAMALLRRYDWPGNIRELEDAVHRAVLLSRGAQIEPGDFVLSDGTRLVSAEAESGERLHVESLVGRTVEEVERELILQTLERCHGNRTSASSILGISVRTMRNKLKAFVEAGIPVSPAA</sequence>
<feature type="modified residue" description="4-aspartylphosphate" evidence="8">
    <location>
        <position position="55"/>
    </location>
</feature>
<keyword evidence="12" id="KW-1185">Reference proteome</keyword>
<name>A0A6G6Y534_9SPHN</name>
<dbReference type="Pfam" id="PF02954">
    <property type="entry name" value="HTH_8"/>
    <property type="match status" value="1"/>
</dbReference>
<evidence type="ECO:0000256" key="1">
    <source>
        <dbReference type="ARBA" id="ARBA00022741"/>
    </source>
</evidence>
<dbReference type="PROSITE" id="PS50045">
    <property type="entry name" value="SIGMA54_INTERACT_4"/>
    <property type="match status" value="1"/>
</dbReference>
<dbReference type="InterPro" id="IPR003593">
    <property type="entry name" value="AAA+_ATPase"/>
</dbReference>
<dbReference type="InterPro" id="IPR001789">
    <property type="entry name" value="Sig_transdc_resp-reg_receiver"/>
</dbReference>
<dbReference type="Gene3D" id="1.10.10.60">
    <property type="entry name" value="Homeodomain-like"/>
    <property type="match status" value="1"/>
</dbReference>
<dbReference type="Gene3D" id="1.10.8.60">
    <property type="match status" value="1"/>
</dbReference>
<dbReference type="CDD" id="cd00009">
    <property type="entry name" value="AAA"/>
    <property type="match status" value="1"/>
</dbReference>
<dbReference type="Pfam" id="PF00158">
    <property type="entry name" value="Sigma54_activat"/>
    <property type="match status" value="1"/>
</dbReference>
<dbReference type="GO" id="GO:0043565">
    <property type="term" value="F:sequence-specific DNA binding"/>
    <property type="evidence" value="ECO:0007669"/>
    <property type="project" value="InterPro"/>
</dbReference>
<feature type="domain" description="Response regulatory" evidence="10">
    <location>
        <begin position="6"/>
        <end position="117"/>
    </location>
</feature>
<gene>
    <name evidence="11" type="ORF">G5C33_07695</name>
</gene>
<evidence type="ECO:0000256" key="3">
    <source>
        <dbReference type="ARBA" id="ARBA00023012"/>
    </source>
</evidence>
<dbReference type="PRINTS" id="PR01590">
    <property type="entry name" value="HTHFIS"/>
</dbReference>
<dbReference type="InterPro" id="IPR058031">
    <property type="entry name" value="AAA_lid_NorR"/>
</dbReference>
<dbReference type="Proteomes" id="UP000501568">
    <property type="component" value="Chromosome"/>
</dbReference>
<reference evidence="11 12" key="1">
    <citation type="submission" date="2020-02" db="EMBL/GenBank/DDBJ databases">
        <authorList>
            <person name="Zheng R.K."/>
            <person name="Sun C.M."/>
        </authorList>
    </citation>
    <scope>NUCLEOTIDE SEQUENCE [LARGE SCALE GENOMIC DNA]</scope>
    <source>
        <strain evidence="12">zrk23</strain>
    </source>
</reference>
<dbReference type="GO" id="GO:0006355">
    <property type="term" value="P:regulation of DNA-templated transcription"/>
    <property type="evidence" value="ECO:0007669"/>
    <property type="project" value="InterPro"/>
</dbReference>
<keyword evidence="8" id="KW-0597">Phosphoprotein</keyword>
<keyword evidence="4" id="KW-0805">Transcription regulation</keyword>
<dbReference type="RefSeq" id="WP_165326686.1">
    <property type="nucleotide sequence ID" value="NZ_CP049109.1"/>
</dbReference>
<dbReference type="GO" id="GO:0005524">
    <property type="term" value="F:ATP binding"/>
    <property type="evidence" value="ECO:0007669"/>
    <property type="project" value="UniProtKB-KW"/>
</dbReference>
<dbReference type="KEGG" id="spzr:G5C33_07695"/>
<evidence type="ECO:0000256" key="5">
    <source>
        <dbReference type="ARBA" id="ARBA00023125"/>
    </source>
</evidence>
<organism evidence="11 12">
    <name type="scientific">Stakelama tenebrarum</name>
    <dbReference type="NCBI Taxonomy" id="2711215"/>
    <lineage>
        <taxon>Bacteria</taxon>
        <taxon>Pseudomonadati</taxon>
        <taxon>Pseudomonadota</taxon>
        <taxon>Alphaproteobacteria</taxon>
        <taxon>Sphingomonadales</taxon>
        <taxon>Sphingomonadaceae</taxon>
        <taxon>Stakelama</taxon>
    </lineage>
</organism>
<dbReference type="InterPro" id="IPR009057">
    <property type="entry name" value="Homeodomain-like_sf"/>
</dbReference>
<dbReference type="GO" id="GO:0000160">
    <property type="term" value="P:phosphorelay signal transduction system"/>
    <property type="evidence" value="ECO:0007669"/>
    <property type="project" value="UniProtKB-KW"/>
</dbReference>
<dbReference type="EMBL" id="CP049109">
    <property type="protein sequence ID" value="QIG79686.1"/>
    <property type="molecule type" value="Genomic_DNA"/>
</dbReference>
<dbReference type="SUPFAM" id="SSF46689">
    <property type="entry name" value="Homeodomain-like"/>
    <property type="match status" value="1"/>
</dbReference>
<dbReference type="Gene3D" id="3.40.50.2300">
    <property type="match status" value="1"/>
</dbReference>
<dbReference type="AlphaFoldDB" id="A0A6G6Y534"/>
<dbReference type="SMART" id="SM00382">
    <property type="entry name" value="AAA"/>
    <property type="match status" value="1"/>
</dbReference>
<evidence type="ECO:0000313" key="11">
    <source>
        <dbReference type="EMBL" id="QIG79686.1"/>
    </source>
</evidence>
<dbReference type="InterPro" id="IPR002197">
    <property type="entry name" value="HTH_Fis"/>
</dbReference>
<evidence type="ECO:0000259" key="9">
    <source>
        <dbReference type="PROSITE" id="PS50045"/>
    </source>
</evidence>
<dbReference type="InterPro" id="IPR027417">
    <property type="entry name" value="P-loop_NTPase"/>
</dbReference>
<accession>A0A6G6Y534</accession>
<feature type="domain" description="Sigma-54 factor interaction" evidence="9">
    <location>
        <begin position="124"/>
        <end position="352"/>
    </location>
</feature>
<evidence type="ECO:0000313" key="12">
    <source>
        <dbReference type="Proteomes" id="UP000501568"/>
    </source>
</evidence>
<dbReference type="PROSITE" id="PS50110">
    <property type="entry name" value="RESPONSE_REGULATORY"/>
    <property type="match status" value="1"/>
</dbReference>
<keyword evidence="6" id="KW-0010">Activator</keyword>
<evidence type="ECO:0000259" key="10">
    <source>
        <dbReference type="PROSITE" id="PS50110"/>
    </source>
</evidence>
<dbReference type="InterPro" id="IPR011006">
    <property type="entry name" value="CheY-like_superfamily"/>
</dbReference>
<dbReference type="Gene3D" id="3.40.50.300">
    <property type="entry name" value="P-loop containing nucleotide triphosphate hydrolases"/>
    <property type="match status" value="1"/>
</dbReference>
<dbReference type="InterPro" id="IPR002078">
    <property type="entry name" value="Sigma_54_int"/>
</dbReference>
<evidence type="ECO:0000256" key="8">
    <source>
        <dbReference type="PROSITE-ProRule" id="PRU00169"/>
    </source>
</evidence>
<evidence type="ECO:0000256" key="2">
    <source>
        <dbReference type="ARBA" id="ARBA00022840"/>
    </source>
</evidence>